<protein>
    <recommendedName>
        <fullName evidence="3">polynucleotide adenylyltransferase</fullName>
        <ecNumber evidence="3">2.7.7.19</ecNumber>
    </recommendedName>
</protein>
<organism evidence="12 13">
    <name type="scientific">Meloidogyne enterolobii</name>
    <name type="common">Root-knot nematode worm</name>
    <name type="synonym">Meloidogyne mayaguensis</name>
    <dbReference type="NCBI Taxonomy" id="390850"/>
    <lineage>
        <taxon>Eukaryota</taxon>
        <taxon>Metazoa</taxon>
        <taxon>Ecdysozoa</taxon>
        <taxon>Nematoda</taxon>
        <taxon>Chromadorea</taxon>
        <taxon>Rhabditida</taxon>
        <taxon>Tylenchina</taxon>
        <taxon>Tylenchomorpha</taxon>
        <taxon>Tylenchoidea</taxon>
        <taxon>Meloidogynidae</taxon>
        <taxon>Meloidogyninae</taxon>
        <taxon>Meloidogyne</taxon>
    </lineage>
</organism>
<evidence type="ECO:0000313" key="13">
    <source>
        <dbReference type="Proteomes" id="UP000580250"/>
    </source>
</evidence>
<comment type="caution">
    <text evidence="12">The sequence shown here is derived from an EMBL/GenBank/DDBJ whole genome shotgun (WGS) entry which is preliminary data.</text>
</comment>
<dbReference type="GO" id="GO:0003723">
    <property type="term" value="F:RNA binding"/>
    <property type="evidence" value="ECO:0007669"/>
    <property type="project" value="InterPro"/>
</dbReference>
<dbReference type="EC" id="2.7.7.19" evidence="3"/>
<dbReference type="InterPro" id="IPR011068">
    <property type="entry name" value="NuclTrfase_I-like_C"/>
</dbReference>
<gene>
    <name evidence="12" type="ORF">MENT_LOCUS17249</name>
</gene>
<evidence type="ECO:0000256" key="2">
    <source>
        <dbReference type="ARBA" id="ARBA00010912"/>
    </source>
</evidence>
<evidence type="ECO:0000256" key="10">
    <source>
        <dbReference type="SAM" id="MobiDB-lite"/>
    </source>
</evidence>
<name>A0A6V7UVE0_MELEN</name>
<dbReference type="SUPFAM" id="SSF55003">
    <property type="entry name" value="PAP/Archaeal CCA-adding enzyme, C-terminal domain"/>
    <property type="match status" value="1"/>
</dbReference>
<feature type="domain" description="Poly(A) polymerase central" evidence="11">
    <location>
        <begin position="655"/>
        <end position="822"/>
    </location>
</feature>
<dbReference type="AlphaFoldDB" id="A0A6V7UVE0"/>
<proteinExistence type="inferred from homology"/>
<keyword evidence="6" id="KW-0547">Nucleotide-binding</keyword>
<dbReference type="Proteomes" id="UP000580250">
    <property type="component" value="Unassembled WGS sequence"/>
</dbReference>
<keyword evidence="8" id="KW-0539">Nucleus</keyword>
<dbReference type="GO" id="GO:0006397">
    <property type="term" value="P:mRNA processing"/>
    <property type="evidence" value="ECO:0007669"/>
    <property type="project" value="UniProtKB-KW"/>
</dbReference>
<feature type="compositionally biased region" description="Basic and acidic residues" evidence="10">
    <location>
        <begin position="172"/>
        <end position="190"/>
    </location>
</feature>
<evidence type="ECO:0000259" key="11">
    <source>
        <dbReference type="Pfam" id="PF04928"/>
    </source>
</evidence>
<evidence type="ECO:0000256" key="4">
    <source>
        <dbReference type="ARBA" id="ARBA00022664"/>
    </source>
</evidence>
<feature type="compositionally biased region" description="Basic residues" evidence="10">
    <location>
        <begin position="132"/>
        <end position="142"/>
    </location>
</feature>
<evidence type="ECO:0000256" key="1">
    <source>
        <dbReference type="ARBA" id="ARBA00004123"/>
    </source>
</evidence>
<comment type="similarity">
    <text evidence="2">Belongs to the poly(A) polymerase family.</text>
</comment>
<keyword evidence="7" id="KW-0067">ATP-binding</keyword>
<evidence type="ECO:0000313" key="12">
    <source>
        <dbReference type="EMBL" id="CAD2165560.1"/>
    </source>
</evidence>
<dbReference type="Gene3D" id="1.10.1410.10">
    <property type="match status" value="1"/>
</dbReference>
<feature type="compositionally biased region" description="Basic and acidic residues" evidence="10">
    <location>
        <begin position="200"/>
        <end position="311"/>
    </location>
</feature>
<dbReference type="SUPFAM" id="SSF81301">
    <property type="entry name" value="Nucleotidyltransferase"/>
    <property type="match status" value="1"/>
</dbReference>
<dbReference type="GO" id="GO:0005634">
    <property type="term" value="C:nucleus"/>
    <property type="evidence" value="ECO:0007669"/>
    <property type="project" value="UniProtKB-SubCell"/>
</dbReference>
<dbReference type="OrthoDB" id="10551039at2759"/>
<dbReference type="InterPro" id="IPR007012">
    <property type="entry name" value="PolA_pol_cen_dom"/>
</dbReference>
<dbReference type="GO" id="GO:0031123">
    <property type="term" value="P:RNA 3'-end processing"/>
    <property type="evidence" value="ECO:0007669"/>
    <property type="project" value="InterPro"/>
</dbReference>
<dbReference type="GO" id="GO:1990817">
    <property type="term" value="F:poly(A) RNA polymerase activity"/>
    <property type="evidence" value="ECO:0007669"/>
    <property type="project" value="UniProtKB-EC"/>
</dbReference>
<evidence type="ECO:0000256" key="9">
    <source>
        <dbReference type="ARBA" id="ARBA00048830"/>
    </source>
</evidence>
<dbReference type="SUPFAM" id="SSF81631">
    <property type="entry name" value="PAP/OAS1 substrate-binding domain"/>
    <property type="match status" value="1"/>
</dbReference>
<evidence type="ECO:0000256" key="7">
    <source>
        <dbReference type="ARBA" id="ARBA00022840"/>
    </source>
</evidence>
<keyword evidence="4" id="KW-0507">mRNA processing</keyword>
<feature type="compositionally biased region" description="Basic residues" evidence="10">
    <location>
        <begin position="326"/>
        <end position="337"/>
    </location>
</feature>
<dbReference type="GO" id="GO:0005524">
    <property type="term" value="F:ATP binding"/>
    <property type="evidence" value="ECO:0007669"/>
    <property type="project" value="UniProtKB-KW"/>
</dbReference>
<comment type="subcellular location">
    <subcellularLocation>
        <location evidence="1">Nucleus</location>
    </subcellularLocation>
</comment>
<dbReference type="EMBL" id="CAJEWN010000111">
    <property type="protein sequence ID" value="CAD2165560.1"/>
    <property type="molecule type" value="Genomic_DNA"/>
</dbReference>
<dbReference type="Gene3D" id="3.30.460.10">
    <property type="entry name" value="Beta Polymerase, domain 2"/>
    <property type="match status" value="1"/>
</dbReference>
<reference evidence="12 13" key="1">
    <citation type="submission" date="2020-08" db="EMBL/GenBank/DDBJ databases">
        <authorList>
            <person name="Koutsovoulos G."/>
            <person name="Danchin GJ E."/>
        </authorList>
    </citation>
    <scope>NUCLEOTIDE SEQUENCE [LARGE SCALE GENOMIC DNA]</scope>
</reference>
<dbReference type="PANTHER" id="PTHR10682:SF10">
    <property type="entry name" value="POLYNUCLEOTIDE ADENYLYLTRANSFERASE"/>
    <property type="match status" value="1"/>
</dbReference>
<accession>A0A6V7UVE0</accession>
<dbReference type="Pfam" id="PF04928">
    <property type="entry name" value="PAP_central"/>
    <property type="match status" value="1"/>
</dbReference>
<comment type="catalytic activity">
    <reaction evidence="9">
        <text>RNA(n) + ATP = RNA(n)-3'-adenine ribonucleotide + diphosphate</text>
        <dbReference type="Rhea" id="RHEA:11332"/>
        <dbReference type="Rhea" id="RHEA-COMP:14527"/>
        <dbReference type="Rhea" id="RHEA-COMP:17347"/>
        <dbReference type="ChEBI" id="CHEBI:30616"/>
        <dbReference type="ChEBI" id="CHEBI:33019"/>
        <dbReference type="ChEBI" id="CHEBI:140395"/>
        <dbReference type="ChEBI" id="CHEBI:173115"/>
        <dbReference type="EC" id="2.7.7.19"/>
    </reaction>
</comment>
<evidence type="ECO:0000256" key="8">
    <source>
        <dbReference type="ARBA" id="ARBA00023242"/>
    </source>
</evidence>
<keyword evidence="5" id="KW-0808">Transferase</keyword>
<feature type="region of interest" description="Disordered" evidence="10">
    <location>
        <begin position="131"/>
        <end position="346"/>
    </location>
</feature>
<dbReference type="PANTHER" id="PTHR10682">
    <property type="entry name" value="POLY A POLYMERASE"/>
    <property type="match status" value="1"/>
</dbReference>
<evidence type="ECO:0000256" key="5">
    <source>
        <dbReference type="ARBA" id="ARBA00022679"/>
    </source>
</evidence>
<evidence type="ECO:0000256" key="3">
    <source>
        <dbReference type="ARBA" id="ARBA00012388"/>
    </source>
</evidence>
<dbReference type="InterPro" id="IPR043519">
    <property type="entry name" value="NT_sf"/>
</dbReference>
<evidence type="ECO:0000256" key="6">
    <source>
        <dbReference type="ARBA" id="ARBA00022741"/>
    </source>
</evidence>
<sequence length="1012" mass="118936">MKDELFNEIEIIKNVDQKGKKVIDSDNTYMEEQATQINYFLDRIKGDLLSHKIDIDKFASAFNLDENNLKDIFEGLKIKIKPNELRLEIKKENQNKQKSLVELNKSNENLKDINNAEITSSIVIKVENTNSKNKKKSKKKKGLKNEGDVEEMKEDKNIVNIEGEEVGNKNGESNKEEDNKVKIEHQEDMRLQINNEEQNIEEKEEKTEGNIKEEKNDKEEKKIEWNREERKRNEEKGMIEGNNEGKKKEEEEDERKTDVNIEEKKNEEEKKEEKKIEANKEEKKNDQEKERRTHGVTEEKKVEKEEGKVKVNNEANSVKKYSNDKKTRRKNKSRKTKSNNPKKIEVKDKELLINAENETNENKEIINSKNEESDCLLPDSEDDELGFTNTTIENSLPNMQTELLDDPNKELNLNKDEDIIKIRDLKKNIKLKKNKDDKLKFNKKHILSANQEIMKYKNKIQAVLQLIPTNNSRIYPLEETISYFKSIIYGWRQESLILISGSYIFKSLTPESDIDMIVLLPNYEKISEINLQYTNNLVFNEDQNSLYNIIRRLEGVSSLFKVGGRVPLLKLVYYGYDFDLLFVGVPCHQPSEFFPFLRKEYKENLNLEDSDKIINQIIFNLQTIPIEDIRSVILPLSGYRANLYIAQLMEDNFKNFRTFLFVLKIWAKKHFIYSGQFGLFNGTNLSVLACKTILINKGNIHQSIVHLLEQFYITFSEWDWTNPVLLESLVYNQQLAHQSNFISIKNLLNWDINSDKYKREQVLGLDNYTIYDQNKHRLVQHAKMMWPIIAPGNPNQNSGFNINYSTSKILLSEMRLASPSLKYVQSVIKYYTSKKRKSRKDKIIIKNTWINWLDGGPFEEKYEHFMAITSINLNPNNSNNQIFEEFNNFVETRIRLGLVFNIENISEIDYCHAKPGRVWNNEKCPSIITEIMNNENTSTNLLCTVWIVGIKMKSNKRLPSFIFNSSSNHFEEFANRIKQKSFLPEEEKENIQLFANYWPKTQLKLELENKQK</sequence>